<keyword evidence="3 12" id="KW-0245">EGF-like domain</keyword>
<dbReference type="GO" id="GO:0005112">
    <property type="term" value="F:Notch binding"/>
    <property type="evidence" value="ECO:0007669"/>
    <property type="project" value="TreeGrafter"/>
</dbReference>
<comment type="caution">
    <text evidence="12">Lacks conserved residue(s) required for the propagation of feature annotation.</text>
</comment>
<dbReference type="GO" id="GO:0045746">
    <property type="term" value="P:negative regulation of Notch signaling pathway"/>
    <property type="evidence" value="ECO:0007669"/>
    <property type="project" value="TreeGrafter"/>
</dbReference>
<feature type="domain" description="EGF-like" evidence="13">
    <location>
        <begin position="146"/>
        <end position="183"/>
    </location>
</feature>
<dbReference type="InterPro" id="IPR000742">
    <property type="entry name" value="EGF"/>
</dbReference>
<evidence type="ECO:0000256" key="10">
    <source>
        <dbReference type="ARBA" id="ARBA00023157"/>
    </source>
</evidence>
<dbReference type="Gene3D" id="2.10.25.10">
    <property type="entry name" value="Laminin"/>
    <property type="match status" value="4"/>
</dbReference>
<dbReference type="InterPro" id="IPR000152">
    <property type="entry name" value="EGF-type_Asp/Asn_hydroxyl_site"/>
</dbReference>
<evidence type="ECO:0000256" key="4">
    <source>
        <dbReference type="ARBA" id="ARBA00022692"/>
    </source>
</evidence>
<dbReference type="FunFam" id="2.10.25.10:FF:000012">
    <property type="entry name" value="Delta-like protein"/>
    <property type="match status" value="1"/>
</dbReference>
<feature type="disulfide bond" evidence="12">
    <location>
        <begin position="173"/>
        <end position="182"/>
    </location>
</feature>
<feature type="domain" description="EGF-like" evidence="13">
    <location>
        <begin position="2"/>
        <end position="35"/>
    </location>
</feature>
<evidence type="ECO:0000256" key="8">
    <source>
        <dbReference type="ARBA" id="ARBA00022989"/>
    </source>
</evidence>
<keyword evidence="4" id="KW-0812">Transmembrane</keyword>
<dbReference type="GO" id="GO:0005886">
    <property type="term" value="C:plasma membrane"/>
    <property type="evidence" value="ECO:0007669"/>
    <property type="project" value="TreeGrafter"/>
</dbReference>
<dbReference type="Pfam" id="PF00008">
    <property type="entry name" value="EGF"/>
    <property type="match status" value="2"/>
</dbReference>
<sequence>LRNPICSSDCSERHGYCESPGECKCRLGWQGPSCSECVHYPGCLHGTCSQPWQCVCKEGWGGLFCNQDLNYCTNHKPCANGATCTNTGQGSYTCTCRPGYGGTNCELEINECDCNPCKNGGSCNDLENNYSCTCPQGFYGKNCEIIAMTCADDPCFNGGTCEEKITGGYVCRCPPAFTGSNCEKRLDRCSKKFCHLLTLMLGFILLWNTKGEVLRNAHTVHTMKVVDNHSRLSSKKDKRKIIKVALMTHALSLLKSYKVVLCEEKSAI</sequence>
<dbReference type="Pfam" id="PF21700">
    <property type="entry name" value="EGF_DL_JAG"/>
    <property type="match status" value="1"/>
</dbReference>
<reference evidence="14" key="2">
    <citation type="submission" date="2025-09" db="UniProtKB">
        <authorList>
            <consortium name="Ensembl"/>
        </authorList>
    </citation>
    <scope>IDENTIFICATION</scope>
</reference>
<evidence type="ECO:0000313" key="14">
    <source>
        <dbReference type="Ensembl" id="ENSSRHP00000104242.1"/>
    </source>
</evidence>
<dbReference type="Ensembl" id="ENSSRHT00000107041.1">
    <property type="protein sequence ID" value="ENSSRHP00000104242.1"/>
    <property type="gene ID" value="ENSSRHG00000050937.1"/>
</dbReference>
<name>A0A673NQW4_9TELE</name>
<keyword evidence="15" id="KW-1185">Reference proteome</keyword>
<evidence type="ECO:0000256" key="6">
    <source>
        <dbReference type="ARBA" id="ARBA00022737"/>
    </source>
</evidence>
<proteinExistence type="predicted"/>
<dbReference type="SMART" id="SM00181">
    <property type="entry name" value="EGF"/>
    <property type="match status" value="5"/>
</dbReference>
<dbReference type="AlphaFoldDB" id="A0A673NQW4"/>
<evidence type="ECO:0000256" key="11">
    <source>
        <dbReference type="ARBA" id="ARBA00023180"/>
    </source>
</evidence>
<evidence type="ECO:0000256" key="12">
    <source>
        <dbReference type="PROSITE-ProRule" id="PRU00076"/>
    </source>
</evidence>
<keyword evidence="7" id="KW-0106">Calcium</keyword>
<keyword evidence="6" id="KW-0677">Repeat</keyword>
<dbReference type="GO" id="GO:0009888">
    <property type="term" value="P:tissue development"/>
    <property type="evidence" value="ECO:0007669"/>
    <property type="project" value="UniProtKB-ARBA"/>
</dbReference>
<dbReference type="SMART" id="SM00179">
    <property type="entry name" value="EGF_CA"/>
    <property type="match status" value="3"/>
</dbReference>
<protein>
    <submittedName>
        <fullName evidence="14">DeltaB</fullName>
    </submittedName>
</protein>
<keyword evidence="9" id="KW-0472">Membrane</keyword>
<evidence type="ECO:0000256" key="7">
    <source>
        <dbReference type="ARBA" id="ARBA00022837"/>
    </source>
</evidence>
<evidence type="ECO:0000256" key="9">
    <source>
        <dbReference type="ARBA" id="ARBA00023136"/>
    </source>
</evidence>
<accession>A0A673NQW4</accession>
<evidence type="ECO:0000256" key="2">
    <source>
        <dbReference type="ARBA" id="ARBA00022473"/>
    </source>
</evidence>
<organism evidence="14 15">
    <name type="scientific">Sinocyclocheilus rhinocerous</name>
    <dbReference type="NCBI Taxonomy" id="307959"/>
    <lineage>
        <taxon>Eukaryota</taxon>
        <taxon>Metazoa</taxon>
        <taxon>Chordata</taxon>
        <taxon>Craniata</taxon>
        <taxon>Vertebrata</taxon>
        <taxon>Euteleostomi</taxon>
        <taxon>Actinopterygii</taxon>
        <taxon>Neopterygii</taxon>
        <taxon>Teleostei</taxon>
        <taxon>Ostariophysi</taxon>
        <taxon>Cypriniformes</taxon>
        <taxon>Cyprinidae</taxon>
        <taxon>Cyprininae</taxon>
        <taxon>Sinocyclocheilus</taxon>
    </lineage>
</organism>
<keyword evidence="8" id="KW-1133">Transmembrane helix</keyword>
<dbReference type="CDD" id="cd00054">
    <property type="entry name" value="EGF_CA"/>
    <property type="match status" value="3"/>
</dbReference>
<dbReference type="GO" id="GO:0007219">
    <property type="term" value="P:Notch signaling pathway"/>
    <property type="evidence" value="ECO:0007669"/>
    <property type="project" value="TreeGrafter"/>
</dbReference>
<keyword evidence="11" id="KW-0325">Glycoprotein</keyword>
<reference evidence="14" key="1">
    <citation type="submission" date="2025-08" db="UniProtKB">
        <authorList>
            <consortium name="Ensembl"/>
        </authorList>
    </citation>
    <scope>IDENTIFICATION</scope>
</reference>
<dbReference type="FunFam" id="2.10.25.10:FF:000064">
    <property type="entry name" value="Delta-like protein"/>
    <property type="match status" value="1"/>
</dbReference>
<keyword evidence="10 12" id="KW-1015">Disulfide bond</keyword>
<evidence type="ECO:0000313" key="15">
    <source>
        <dbReference type="Proteomes" id="UP000472270"/>
    </source>
</evidence>
<feature type="disulfide bond" evidence="12">
    <location>
        <begin position="96"/>
        <end position="105"/>
    </location>
</feature>
<dbReference type="FunFam" id="2.10.25.10:FF:000347">
    <property type="entry name" value="delta-like protein 3"/>
    <property type="match status" value="1"/>
</dbReference>
<feature type="disulfide bond" evidence="12">
    <location>
        <begin position="25"/>
        <end position="34"/>
    </location>
</feature>
<feature type="disulfide bond" evidence="12">
    <location>
        <begin position="134"/>
        <end position="143"/>
    </location>
</feature>
<dbReference type="PROSITE" id="PS50026">
    <property type="entry name" value="EGF_3"/>
    <property type="match status" value="4"/>
</dbReference>
<dbReference type="PROSITE" id="PS01187">
    <property type="entry name" value="EGF_CA"/>
    <property type="match status" value="1"/>
</dbReference>
<comment type="subcellular location">
    <subcellularLocation>
        <location evidence="1">Membrane</location>
        <topology evidence="1">Single-pass type I membrane protein</topology>
    </subcellularLocation>
</comment>
<dbReference type="GO" id="GO:0005509">
    <property type="term" value="F:calcium ion binding"/>
    <property type="evidence" value="ECO:0007669"/>
    <property type="project" value="InterPro"/>
</dbReference>
<keyword evidence="5" id="KW-0732">Signal</keyword>
<dbReference type="PROSITE" id="PS01186">
    <property type="entry name" value="EGF_2"/>
    <property type="match status" value="3"/>
</dbReference>
<dbReference type="PRINTS" id="PR00010">
    <property type="entry name" value="EGFBLOOD"/>
</dbReference>
<dbReference type="InterPro" id="IPR018097">
    <property type="entry name" value="EGF_Ca-bd_CS"/>
</dbReference>
<dbReference type="InterPro" id="IPR001881">
    <property type="entry name" value="EGF-like_Ca-bd_dom"/>
</dbReference>
<evidence type="ECO:0000256" key="1">
    <source>
        <dbReference type="ARBA" id="ARBA00004479"/>
    </source>
</evidence>
<dbReference type="InterPro" id="IPR050906">
    <property type="entry name" value="Notch_signaling"/>
</dbReference>
<evidence type="ECO:0000259" key="13">
    <source>
        <dbReference type="PROSITE" id="PS50026"/>
    </source>
</evidence>
<dbReference type="FunFam" id="2.10.25.10:FF:000018">
    <property type="entry name" value="Delta-like 1"/>
    <property type="match status" value="1"/>
</dbReference>
<dbReference type="PANTHER" id="PTHR24044:SF488">
    <property type="entry name" value="NEUROGENIC LOCUS PROTEIN DELTA"/>
    <property type="match status" value="1"/>
</dbReference>
<feature type="domain" description="EGF-like" evidence="13">
    <location>
        <begin position="108"/>
        <end position="144"/>
    </location>
</feature>
<dbReference type="Pfam" id="PF12661">
    <property type="entry name" value="hEGF"/>
    <property type="match status" value="1"/>
</dbReference>
<dbReference type="GO" id="GO:0007417">
    <property type="term" value="P:central nervous system development"/>
    <property type="evidence" value="ECO:0007669"/>
    <property type="project" value="UniProtKB-ARBA"/>
</dbReference>
<feature type="domain" description="EGF-like" evidence="13">
    <location>
        <begin position="68"/>
        <end position="106"/>
    </location>
</feature>
<dbReference type="PROSITE" id="PS00022">
    <property type="entry name" value="EGF_1"/>
    <property type="match status" value="6"/>
</dbReference>
<dbReference type="PROSITE" id="PS00010">
    <property type="entry name" value="ASX_HYDROXYL"/>
    <property type="match status" value="1"/>
</dbReference>
<dbReference type="InterPro" id="IPR013032">
    <property type="entry name" value="EGF-like_CS"/>
</dbReference>
<evidence type="ECO:0000256" key="3">
    <source>
        <dbReference type="ARBA" id="ARBA00022536"/>
    </source>
</evidence>
<dbReference type="PANTHER" id="PTHR24044">
    <property type="entry name" value="NOTCH LIGAND FAMILY MEMBER"/>
    <property type="match status" value="1"/>
</dbReference>
<dbReference type="Proteomes" id="UP000472270">
    <property type="component" value="Unassembled WGS sequence"/>
</dbReference>
<dbReference type="SUPFAM" id="SSF57196">
    <property type="entry name" value="EGF/Laminin"/>
    <property type="match status" value="3"/>
</dbReference>
<evidence type="ECO:0000256" key="5">
    <source>
        <dbReference type="ARBA" id="ARBA00022729"/>
    </source>
</evidence>
<keyword evidence="2" id="KW-0217">Developmental protein</keyword>